<dbReference type="EMBL" id="ALQA01000025">
    <property type="protein sequence ID" value="EJZ09037.1"/>
    <property type="molecule type" value="Genomic_DNA"/>
</dbReference>
<evidence type="ECO:0000313" key="3">
    <source>
        <dbReference type="EMBL" id="EJZ09037.1"/>
    </source>
</evidence>
<dbReference type="Proteomes" id="UP000006072">
    <property type="component" value="Unassembled WGS sequence"/>
</dbReference>
<dbReference type="PANTHER" id="PTHR30290">
    <property type="entry name" value="PERIPLASMIC BINDING COMPONENT OF ABC TRANSPORTER"/>
    <property type="match status" value="1"/>
</dbReference>
<dbReference type="eggNOG" id="COG0747">
    <property type="taxonomic scope" value="Bacteria"/>
</dbReference>
<keyword evidence="1" id="KW-0732">Signal</keyword>
<name>K0UPH6_MYCVA</name>
<gene>
    <name evidence="3" type="ORF">MVAC_13396</name>
</gene>
<dbReference type="GO" id="GO:0015833">
    <property type="term" value="P:peptide transport"/>
    <property type="evidence" value="ECO:0007669"/>
    <property type="project" value="TreeGrafter"/>
</dbReference>
<evidence type="ECO:0000256" key="1">
    <source>
        <dbReference type="SAM" id="SignalP"/>
    </source>
</evidence>
<dbReference type="PATRIC" id="fig|1194972.3.peg.2676"/>
<accession>K0UPH6</accession>
<dbReference type="HOGENOM" id="CLU_017028_7_3_11"/>
<dbReference type="PIRSF" id="PIRSF002741">
    <property type="entry name" value="MppA"/>
    <property type="match status" value="1"/>
</dbReference>
<feature type="chain" id="PRO_5003842257" evidence="1">
    <location>
        <begin position="29"/>
        <end position="538"/>
    </location>
</feature>
<evidence type="ECO:0000313" key="4">
    <source>
        <dbReference type="Proteomes" id="UP000006072"/>
    </source>
</evidence>
<organism evidence="3 4">
    <name type="scientific">Mycolicibacterium vaccae ATCC 25954</name>
    <dbReference type="NCBI Taxonomy" id="1194972"/>
    <lineage>
        <taxon>Bacteria</taxon>
        <taxon>Bacillati</taxon>
        <taxon>Actinomycetota</taxon>
        <taxon>Actinomycetes</taxon>
        <taxon>Mycobacteriales</taxon>
        <taxon>Mycobacteriaceae</taxon>
        <taxon>Mycolicibacterium</taxon>
    </lineage>
</organism>
<dbReference type="RefSeq" id="WP_003932162.1">
    <property type="nucleotide sequence ID" value="NZ_JH814696.1"/>
</dbReference>
<reference evidence="3 4" key="1">
    <citation type="journal article" date="2012" name="J. Bacteriol.">
        <title>Complete Genome Sequence of Mycobacterium vaccae Type Strain ATCC 25954.</title>
        <authorList>
            <person name="Ho Y.S."/>
            <person name="Adroub S.A."/>
            <person name="Abadi M."/>
            <person name="Al Alwan B."/>
            <person name="Alkhateeb R."/>
            <person name="Gao G."/>
            <person name="Ragab A."/>
            <person name="Ali S."/>
            <person name="van Soolingen D."/>
            <person name="Bitter W."/>
            <person name="Pain A."/>
            <person name="Abdallah A.M."/>
        </authorList>
    </citation>
    <scope>NUCLEOTIDE SEQUENCE [LARGE SCALE GENOMIC DNA]</scope>
    <source>
        <strain evidence="3 4">ATCC 25954</strain>
    </source>
</reference>
<dbReference type="GO" id="GO:0043190">
    <property type="term" value="C:ATP-binding cassette (ABC) transporter complex"/>
    <property type="evidence" value="ECO:0007669"/>
    <property type="project" value="InterPro"/>
</dbReference>
<sequence length="538" mass="58072">MMRTRTLSALVATAVLAAGCAGSSTETAAPQGDPVRGGTLRYAVASYPECIDAAVRARLFSGPQQFVETLTDQDADGDIVPRLARSWEITDGGRTYTFELRDDVTFSDGSPLTAEVVRANLDALVTLAADGNADTPVNSALNSYAGSDVLDDHTVRVRFDLPELGFLRNASDPYLGIYAASTAAASYEDRCAGKLVGSGPFVITEAVRNQRIVLERRDGYNWAPEAVSEHQGEAYLDRIEFQVVPESGVRVGGLQSGQFDVIDEVPATDQEALKASGAQVVFGTIPNLNPGVYHNPYSQFGADVVLRRAILKGIDREEIRDTLYSPDYPVPTGLVAASTPLAADQSEELAYDPEAAKELLEADGWVPGPDGVRVRDGARLAPKLNYVAGSTRGASQQDLELIQQQLKQVGIDVRLVPTTAAEESANLKNVAEADYDFASGAGLSKDIDFLIGLFRATNRRLGGFPDPELENQIDALDFAENDEQRLAAADALQRYLIAEADWIPVREATRVFATAADVHGYRIDPYGESVFYDTWIAR</sequence>
<dbReference type="InterPro" id="IPR000914">
    <property type="entry name" value="SBP_5_dom"/>
</dbReference>
<protein>
    <submittedName>
        <fullName evidence="3">Transporter peptide-binding protein</fullName>
    </submittedName>
</protein>
<keyword evidence="4" id="KW-1185">Reference proteome</keyword>
<feature type="signal peptide" evidence="1">
    <location>
        <begin position="1"/>
        <end position="28"/>
    </location>
</feature>
<feature type="domain" description="Solute-binding protein family 5" evidence="2">
    <location>
        <begin position="79"/>
        <end position="442"/>
    </location>
</feature>
<dbReference type="GO" id="GO:0042597">
    <property type="term" value="C:periplasmic space"/>
    <property type="evidence" value="ECO:0007669"/>
    <property type="project" value="UniProtKB-ARBA"/>
</dbReference>
<dbReference type="InterPro" id="IPR039424">
    <property type="entry name" value="SBP_5"/>
</dbReference>
<comment type="caution">
    <text evidence="3">The sequence shown here is derived from an EMBL/GenBank/DDBJ whole genome shotgun (WGS) entry which is preliminary data.</text>
</comment>
<dbReference type="SUPFAM" id="SSF53850">
    <property type="entry name" value="Periplasmic binding protein-like II"/>
    <property type="match status" value="1"/>
</dbReference>
<dbReference type="Gene3D" id="3.10.105.10">
    <property type="entry name" value="Dipeptide-binding Protein, Domain 3"/>
    <property type="match status" value="1"/>
</dbReference>
<dbReference type="PROSITE" id="PS51257">
    <property type="entry name" value="PROKAR_LIPOPROTEIN"/>
    <property type="match status" value="1"/>
</dbReference>
<evidence type="ECO:0000259" key="2">
    <source>
        <dbReference type="Pfam" id="PF00496"/>
    </source>
</evidence>
<proteinExistence type="predicted"/>
<dbReference type="GO" id="GO:1904680">
    <property type="term" value="F:peptide transmembrane transporter activity"/>
    <property type="evidence" value="ECO:0007669"/>
    <property type="project" value="TreeGrafter"/>
</dbReference>
<dbReference type="AlphaFoldDB" id="K0UPH6"/>
<dbReference type="InterPro" id="IPR030678">
    <property type="entry name" value="Peptide/Ni-bd"/>
</dbReference>
<dbReference type="Pfam" id="PF00496">
    <property type="entry name" value="SBP_bac_5"/>
    <property type="match status" value="1"/>
</dbReference>
<dbReference type="Gene3D" id="3.40.190.10">
    <property type="entry name" value="Periplasmic binding protein-like II"/>
    <property type="match status" value="1"/>
</dbReference>